<dbReference type="AlphaFoldDB" id="A0AAW2KWF0"/>
<evidence type="ECO:0000313" key="1">
    <source>
        <dbReference type="EMBL" id="KAL0310704.1"/>
    </source>
</evidence>
<accession>A0AAW2KWF0</accession>
<reference evidence="1" key="1">
    <citation type="submission" date="2020-06" db="EMBL/GenBank/DDBJ databases">
        <authorList>
            <person name="Li T."/>
            <person name="Hu X."/>
            <person name="Zhang T."/>
            <person name="Song X."/>
            <person name="Zhang H."/>
            <person name="Dai N."/>
            <person name="Sheng W."/>
            <person name="Hou X."/>
            <person name="Wei L."/>
        </authorList>
    </citation>
    <scope>NUCLEOTIDE SEQUENCE</scope>
    <source>
        <strain evidence="1">G01</strain>
        <tissue evidence="1">Leaf</tissue>
    </source>
</reference>
<name>A0AAW2KWF0_9LAMI</name>
<protein>
    <submittedName>
        <fullName evidence="1">Uncharacterized protein</fullName>
    </submittedName>
</protein>
<reference evidence="1" key="2">
    <citation type="journal article" date="2024" name="Plant">
        <title>Genomic evolution and insights into agronomic trait innovations of Sesamum species.</title>
        <authorList>
            <person name="Miao H."/>
            <person name="Wang L."/>
            <person name="Qu L."/>
            <person name="Liu H."/>
            <person name="Sun Y."/>
            <person name="Le M."/>
            <person name="Wang Q."/>
            <person name="Wei S."/>
            <person name="Zheng Y."/>
            <person name="Lin W."/>
            <person name="Duan Y."/>
            <person name="Cao H."/>
            <person name="Xiong S."/>
            <person name="Wang X."/>
            <person name="Wei L."/>
            <person name="Li C."/>
            <person name="Ma Q."/>
            <person name="Ju M."/>
            <person name="Zhao R."/>
            <person name="Li G."/>
            <person name="Mu C."/>
            <person name="Tian Q."/>
            <person name="Mei H."/>
            <person name="Zhang T."/>
            <person name="Gao T."/>
            <person name="Zhang H."/>
        </authorList>
    </citation>
    <scope>NUCLEOTIDE SEQUENCE</scope>
    <source>
        <strain evidence="1">G01</strain>
    </source>
</reference>
<dbReference type="EMBL" id="JACGWK010000016">
    <property type="protein sequence ID" value="KAL0310704.1"/>
    <property type="molecule type" value="Genomic_DNA"/>
</dbReference>
<sequence length="108" mass="12317">MACTNPLHAAFFYEPKFSSSRRQNSGRASTLCSIHVRSSSTTLDHPTSRRSDMLRAIDQTDHETVFRTGKFGRFGGMFVPETLVLSLNKLAAEFRFILHDPDFQVHQR</sequence>
<dbReference type="InterPro" id="IPR036052">
    <property type="entry name" value="TrpB-like_PALP_sf"/>
</dbReference>
<organism evidence="1">
    <name type="scientific">Sesamum angustifolium</name>
    <dbReference type="NCBI Taxonomy" id="2727405"/>
    <lineage>
        <taxon>Eukaryota</taxon>
        <taxon>Viridiplantae</taxon>
        <taxon>Streptophyta</taxon>
        <taxon>Embryophyta</taxon>
        <taxon>Tracheophyta</taxon>
        <taxon>Spermatophyta</taxon>
        <taxon>Magnoliopsida</taxon>
        <taxon>eudicotyledons</taxon>
        <taxon>Gunneridae</taxon>
        <taxon>Pentapetalae</taxon>
        <taxon>asterids</taxon>
        <taxon>lamiids</taxon>
        <taxon>Lamiales</taxon>
        <taxon>Pedaliaceae</taxon>
        <taxon>Sesamum</taxon>
    </lineage>
</organism>
<gene>
    <name evidence="1" type="ORF">Sangu_2365100</name>
</gene>
<comment type="caution">
    <text evidence="1">The sequence shown here is derived from an EMBL/GenBank/DDBJ whole genome shotgun (WGS) entry which is preliminary data.</text>
</comment>
<proteinExistence type="predicted"/>
<dbReference type="Gene3D" id="3.40.50.1100">
    <property type="match status" value="1"/>
</dbReference>